<protein>
    <recommendedName>
        <fullName evidence="5">Lipoprotein</fullName>
    </recommendedName>
</protein>
<evidence type="ECO:0000313" key="4">
    <source>
        <dbReference type="Proteomes" id="UP001612741"/>
    </source>
</evidence>
<sequence length="146" mass="15224">MRKLLPVLAVCALAGCSSPEAGRQAAAPSPTPSTSAAATETPSPPRKPTTRVKDCFDGRCLLKVSRPITIQLDAKKFYYPTLEIVAIGADTITCWVEYPNGGGARSSAGEDGPFTFGVTGYPSVEVRPVSIENGQAVVSISPVKGE</sequence>
<feature type="compositionally biased region" description="Low complexity" evidence="1">
    <location>
        <begin position="25"/>
        <end position="41"/>
    </location>
</feature>
<feature type="region of interest" description="Disordered" evidence="1">
    <location>
        <begin position="21"/>
        <end position="51"/>
    </location>
</feature>
<organism evidence="3 4">
    <name type="scientific">Nonomuraea typhae</name>
    <dbReference type="NCBI Taxonomy" id="2603600"/>
    <lineage>
        <taxon>Bacteria</taxon>
        <taxon>Bacillati</taxon>
        <taxon>Actinomycetota</taxon>
        <taxon>Actinomycetes</taxon>
        <taxon>Streptosporangiales</taxon>
        <taxon>Streptosporangiaceae</taxon>
        <taxon>Nonomuraea</taxon>
    </lineage>
</organism>
<evidence type="ECO:0000313" key="3">
    <source>
        <dbReference type="EMBL" id="MFI6504461.1"/>
    </source>
</evidence>
<keyword evidence="4" id="KW-1185">Reference proteome</keyword>
<evidence type="ECO:0000256" key="2">
    <source>
        <dbReference type="SAM" id="SignalP"/>
    </source>
</evidence>
<name>A0ABW7Z8T8_9ACTN</name>
<evidence type="ECO:0008006" key="5">
    <source>
        <dbReference type="Google" id="ProtNLM"/>
    </source>
</evidence>
<evidence type="ECO:0000256" key="1">
    <source>
        <dbReference type="SAM" id="MobiDB-lite"/>
    </source>
</evidence>
<dbReference type="PROSITE" id="PS51257">
    <property type="entry name" value="PROKAR_LIPOPROTEIN"/>
    <property type="match status" value="1"/>
</dbReference>
<feature type="signal peptide" evidence="2">
    <location>
        <begin position="1"/>
        <end position="21"/>
    </location>
</feature>
<dbReference type="RefSeq" id="WP_397090205.1">
    <property type="nucleotide sequence ID" value="NZ_JBITGY010000015.1"/>
</dbReference>
<keyword evidence="2" id="KW-0732">Signal</keyword>
<dbReference type="Proteomes" id="UP001612741">
    <property type="component" value="Unassembled WGS sequence"/>
</dbReference>
<proteinExistence type="predicted"/>
<comment type="caution">
    <text evidence="3">The sequence shown here is derived from an EMBL/GenBank/DDBJ whole genome shotgun (WGS) entry which is preliminary data.</text>
</comment>
<feature type="chain" id="PRO_5047385223" description="Lipoprotein" evidence="2">
    <location>
        <begin position="22"/>
        <end position="146"/>
    </location>
</feature>
<reference evidence="3 4" key="1">
    <citation type="submission" date="2024-10" db="EMBL/GenBank/DDBJ databases">
        <title>The Natural Products Discovery Center: Release of the First 8490 Sequenced Strains for Exploring Actinobacteria Biosynthetic Diversity.</title>
        <authorList>
            <person name="Kalkreuter E."/>
            <person name="Kautsar S.A."/>
            <person name="Yang D."/>
            <person name="Bader C.D."/>
            <person name="Teijaro C.N."/>
            <person name="Fluegel L."/>
            <person name="Davis C.M."/>
            <person name="Simpson J.R."/>
            <person name="Lauterbach L."/>
            <person name="Steele A.D."/>
            <person name="Gui C."/>
            <person name="Meng S."/>
            <person name="Li G."/>
            <person name="Viehrig K."/>
            <person name="Ye F."/>
            <person name="Su P."/>
            <person name="Kiefer A.F."/>
            <person name="Nichols A."/>
            <person name="Cepeda A.J."/>
            <person name="Yan W."/>
            <person name="Fan B."/>
            <person name="Jiang Y."/>
            <person name="Adhikari A."/>
            <person name="Zheng C.-J."/>
            <person name="Schuster L."/>
            <person name="Cowan T.M."/>
            <person name="Smanski M.J."/>
            <person name="Chevrette M.G."/>
            <person name="De Carvalho L.P.S."/>
            <person name="Shen B."/>
        </authorList>
    </citation>
    <scope>NUCLEOTIDE SEQUENCE [LARGE SCALE GENOMIC DNA]</scope>
    <source>
        <strain evidence="3 4">NPDC050545</strain>
    </source>
</reference>
<gene>
    <name evidence="3" type="ORF">ACIBG2_44250</name>
</gene>
<accession>A0ABW7Z8T8</accession>
<dbReference type="EMBL" id="JBITGY010000015">
    <property type="protein sequence ID" value="MFI6504461.1"/>
    <property type="molecule type" value="Genomic_DNA"/>
</dbReference>